<evidence type="ECO:0000256" key="5">
    <source>
        <dbReference type="ARBA" id="ARBA00013958"/>
    </source>
</evidence>
<dbReference type="Pfam" id="PF13365">
    <property type="entry name" value="Trypsin_2"/>
    <property type="match status" value="1"/>
</dbReference>
<evidence type="ECO:0000256" key="9">
    <source>
        <dbReference type="ARBA" id="ARBA00022764"/>
    </source>
</evidence>
<dbReference type="NCBIfam" id="TIGR02037">
    <property type="entry name" value="degP_htrA_DO"/>
    <property type="match status" value="1"/>
</dbReference>
<dbReference type="EC" id="3.4.21.107" evidence="4"/>
<dbReference type="SUPFAM" id="SSF50156">
    <property type="entry name" value="PDZ domain-like"/>
    <property type="match status" value="2"/>
</dbReference>
<sequence>MMTTHTSQAKTWWPKLTALVVAAALGGAVGAIGSRALPLADAAPAPVVAAQSAPLSAPAAVGLPSFNDIVTRYGPAVVNISTTGMTKTADEQQGPQLDPNDPFYEFFRRFGVPMQPQRPQVTRGLGSGFIVGADGLILTNAHVVDGASEVTVKLTDKREFKAKVIGVDKPTDVAVLRIDAKNLPTVKLGDPAASRVGDWVLAIGSPYGFENSVTAGIVSAKSRSLPDESYVPFIQTDVAINPGNSGGPLFNAAGEVIAINSQIYSRSGGFQGLSFSIPIDVVKQVEQQILTHGKVVRGQLGVMVQNVDQSLADSFGLKSPNGALISGVNPGGSGAKAGLKPGDIVLKFGDTPIAASGDLPPLVANVKPGETVPMTIWRDGKEKVLPVKIDAVKDAKVAQAPQDQGQAKLGLAVRPLTAQEKTESGIGSGLVVGQASGPAAKAGIQPGDVVLALNGTPVNSVEQLRSLAAKAGKHVALLVQRDDAQIFVPLDLG</sequence>
<keyword evidence="10" id="KW-0378">Hydrolase</keyword>
<dbReference type="Proteomes" id="UP000604737">
    <property type="component" value="Unassembled WGS sequence"/>
</dbReference>
<comment type="caution">
    <text evidence="15">The sequence shown here is derived from an EMBL/GenBank/DDBJ whole genome shotgun (WGS) entry which is preliminary data.</text>
</comment>
<evidence type="ECO:0000256" key="3">
    <source>
        <dbReference type="ARBA" id="ARBA00010541"/>
    </source>
</evidence>
<keyword evidence="9" id="KW-0574">Periplasm</keyword>
<keyword evidence="8" id="KW-0677">Repeat</keyword>
<dbReference type="Pfam" id="PF13180">
    <property type="entry name" value="PDZ_2"/>
    <property type="match status" value="1"/>
</dbReference>
<evidence type="ECO:0000256" key="8">
    <source>
        <dbReference type="ARBA" id="ARBA00022737"/>
    </source>
</evidence>
<evidence type="ECO:0000259" key="14">
    <source>
        <dbReference type="PROSITE" id="PS50106"/>
    </source>
</evidence>
<dbReference type="PROSITE" id="PS50106">
    <property type="entry name" value="PDZ"/>
    <property type="match status" value="2"/>
</dbReference>
<evidence type="ECO:0000256" key="4">
    <source>
        <dbReference type="ARBA" id="ARBA00013035"/>
    </source>
</evidence>
<comment type="similarity">
    <text evidence="3">Belongs to the peptidase S1C family.</text>
</comment>
<dbReference type="RefSeq" id="WP_229797387.1">
    <property type="nucleotide sequence ID" value="NZ_BMYO01000001.1"/>
</dbReference>
<dbReference type="CDD" id="cd10839">
    <property type="entry name" value="cpPDZ1_DegP-like"/>
    <property type="match status" value="1"/>
</dbReference>
<reference evidence="16" key="1">
    <citation type="journal article" date="2019" name="Int. J. Syst. Evol. Microbiol.">
        <title>The Global Catalogue of Microorganisms (GCM) 10K type strain sequencing project: providing services to taxonomists for standard genome sequencing and annotation.</title>
        <authorList>
            <consortium name="The Broad Institute Genomics Platform"/>
            <consortium name="The Broad Institute Genome Sequencing Center for Infectious Disease"/>
            <person name="Wu L."/>
            <person name="Ma J."/>
        </authorList>
    </citation>
    <scope>NUCLEOTIDE SEQUENCE [LARGE SCALE GENOMIC DNA]</scope>
    <source>
        <strain evidence="16">KCTC 23701</strain>
    </source>
</reference>
<dbReference type="Gene3D" id="2.30.42.10">
    <property type="match status" value="2"/>
</dbReference>
<evidence type="ECO:0000256" key="6">
    <source>
        <dbReference type="ARBA" id="ARBA00022670"/>
    </source>
</evidence>
<evidence type="ECO:0000256" key="10">
    <source>
        <dbReference type="ARBA" id="ARBA00022801"/>
    </source>
</evidence>
<keyword evidence="16" id="KW-1185">Reference proteome</keyword>
<dbReference type="PANTHER" id="PTHR22939">
    <property type="entry name" value="SERINE PROTEASE FAMILY S1C HTRA-RELATED"/>
    <property type="match status" value="1"/>
</dbReference>
<name>A0ABQ3GVJ3_9NEIS</name>
<evidence type="ECO:0000256" key="7">
    <source>
        <dbReference type="ARBA" id="ARBA00022729"/>
    </source>
</evidence>
<dbReference type="InterPro" id="IPR001478">
    <property type="entry name" value="PDZ"/>
</dbReference>
<keyword evidence="6 15" id="KW-0645">Protease</keyword>
<protein>
    <recommendedName>
        <fullName evidence="5">Probable periplasmic serine endoprotease DegP-like</fullName>
        <ecNumber evidence="4">3.4.21.107</ecNumber>
    </recommendedName>
    <alternativeName>
        <fullName evidence="13">Protease Do</fullName>
    </alternativeName>
</protein>
<dbReference type="GO" id="GO:0006508">
    <property type="term" value="P:proteolysis"/>
    <property type="evidence" value="ECO:0007669"/>
    <property type="project" value="UniProtKB-KW"/>
</dbReference>
<dbReference type="PANTHER" id="PTHR22939:SF130">
    <property type="entry name" value="PERIPLASMIC SERINE ENDOPROTEASE DEGP-LIKE-RELATED"/>
    <property type="match status" value="1"/>
</dbReference>
<dbReference type="SUPFAM" id="SSF50494">
    <property type="entry name" value="Trypsin-like serine proteases"/>
    <property type="match status" value="1"/>
</dbReference>
<dbReference type="EMBL" id="BMYO01000001">
    <property type="protein sequence ID" value="GHD57131.1"/>
    <property type="molecule type" value="Genomic_DNA"/>
</dbReference>
<feature type="domain" description="PDZ" evidence="14">
    <location>
        <begin position="396"/>
        <end position="483"/>
    </location>
</feature>
<evidence type="ECO:0000256" key="13">
    <source>
        <dbReference type="ARBA" id="ARBA00032850"/>
    </source>
</evidence>
<keyword evidence="7" id="KW-0732">Signal</keyword>
<dbReference type="InterPro" id="IPR001940">
    <property type="entry name" value="Peptidase_S1C"/>
</dbReference>
<proteinExistence type="inferred from homology"/>
<gene>
    <name evidence="15" type="ORF">GCM10007350_05350</name>
</gene>
<comment type="catalytic activity">
    <reaction evidence="1">
        <text>Acts on substrates that are at least partially unfolded. The cleavage site P1 residue is normally between a pair of hydrophobic residues, such as Val-|-Val.</text>
        <dbReference type="EC" id="3.4.21.107"/>
    </reaction>
</comment>
<dbReference type="InterPro" id="IPR011782">
    <property type="entry name" value="Pept_S1C_Do"/>
</dbReference>
<evidence type="ECO:0000256" key="12">
    <source>
        <dbReference type="ARBA" id="ARBA00023016"/>
    </source>
</evidence>
<evidence type="ECO:0000313" key="15">
    <source>
        <dbReference type="EMBL" id="GHD57131.1"/>
    </source>
</evidence>
<comment type="subcellular location">
    <subcellularLocation>
        <location evidence="2">Periplasm</location>
    </subcellularLocation>
</comment>
<feature type="domain" description="PDZ" evidence="14">
    <location>
        <begin position="289"/>
        <end position="353"/>
    </location>
</feature>
<dbReference type="InterPro" id="IPR036034">
    <property type="entry name" value="PDZ_sf"/>
</dbReference>
<dbReference type="GO" id="GO:0008233">
    <property type="term" value="F:peptidase activity"/>
    <property type="evidence" value="ECO:0007669"/>
    <property type="project" value="UniProtKB-KW"/>
</dbReference>
<dbReference type="Pfam" id="PF17820">
    <property type="entry name" value="PDZ_6"/>
    <property type="match status" value="1"/>
</dbReference>
<accession>A0ABQ3GVJ3</accession>
<dbReference type="Gene3D" id="2.40.10.120">
    <property type="match status" value="1"/>
</dbReference>
<dbReference type="InterPro" id="IPR041489">
    <property type="entry name" value="PDZ_6"/>
</dbReference>
<dbReference type="PRINTS" id="PR00834">
    <property type="entry name" value="PROTEASES2C"/>
</dbReference>
<evidence type="ECO:0000256" key="2">
    <source>
        <dbReference type="ARBA" id="ARBA00004418"/>
    </source>
</evidence>
<dbReference type="InterPro" id="IPR009003">
    <property type="entry name" value="Peptidase_S1_PA"/>
</dbReference>
<evidence type="ECO:0000256" key="1">
    <source>
        <dbReference type="ARBA" id="ARBA00001772"/>
    </source>
</evidence>
<keyword evidence="11" id="KW-0720">Serine protease</keyword>
<evidence type="ECO:0000313" key="16">
    <source>
        <dbReference type="Proteomes" id="UP000604737"/>
    </source>
</evidence>
<evidence type="ECO:0000256" key="11">
    <source>
        <dbReference type="ARBA" id="ARBA00022825"/>
    </source>
</evidence>
<dbReference type="SMART" id="SM00228">
    <property type="entry name" value="PDZ"/>
    <property type="match status" value="2"/>
</dbReference>
<organism evidence="15 16">
    <name type="scientific">Jeongeupia chitinilytica</name>
    <dbReference type="NCBI Taxonomy" id="1041641"/>
    <lineage>
        <taxon>Bacteria</taxon>
        <taxon>Pseudomonadati</taxon>
        <taxon>Pseudomonadota</taxon>
        <taxon>Betaproteobacteria</taxon>
        <taxon>Neisseriales</taxon>
        <taxon>Chitinibacteraceae</taxon>
        <taxon>Jeongeupia</taxon>
    </lineage>
</organism>
<keyword evidence="12" id="KW-0346">Stress response</keyword>